<dbReference type="AlphaFoldDB" id="A0A0A9E9J9"/>
<feature type="region of interest" description="Disordered" evidence="1">
    <location>
        <begin position="1"/>
        <end position="23"/>
    </location>
</feature>
<name>A0A0A9E9J9_ARUDO</name>
<accession>A0A0A9E9J9</accession>
<dbReference type="EMBL" id="GBRH01200431">
    <property type="protein sequence ID" value="JAD97464.1"/>
    <property type="molecule type" value="Transcribed_RNA"/>
</dbReference>
<feature type="compositionally biased region" description="Polar residues" evidence="1">
    <location>
        <begin position="9"/>
        <end position="23"/>
    </location>
</feature>
<evidence type="ECO:0000313" key="2">
    <source>
        <dbReference type="EMBL" id="JAD97464.1"/>
    </source>
</evidence>
<reference evidence="2" key="1">
    <citation type="submission" date="2014-09" db="EMBL/GenBank/DDBJ databases">
        <authorList>
            <person name="Magalhaes I.L.F."/>
            <person name="Oliveira U."/>
            <person name="Santos F.R."/>
            <person name="Vidigal T.H.D.A."/>
            <person name="Brescovit A.D."/>
            <person name="Santos A.J."/>
        </authorList>
    </citation>
    <scope>NUCLEOTIDE SEQUENCE</scope>
    <source>
        <tissue evidence="2">Shoot tissue taken approximately 20 cm above the soil surface</tissue>
    </source>
</reference>
<protein>
    <submittedName>
        <fullName evidence="2">Uncharacterized protein</fullName>
    </submittedName>
</protein>
<reference evidence="2" key="2">
    <citation type="journal article" date="2015" name="Data Brief">
        <title>Shoot transcriptome of the giant reed, Arundo donax.</title>
        <authorList>
            <person name="Barrero R.A."/>
            <person name="Guerrero F.D."/>
            <person name="Moolhuijzen P."/>
            <person name="Goolsby J.A."/>
            <person name="Tidwell J."/>
            <person name="Bellgard S.E."/>
            <person name="Bellgard M.I."/>
        </authorList>
    </citation>
    <scope>NUCLEOTIDE SEQUENCE</scope>
    <source>
        <tissue evidence="2">Shoot tissue taken approximately 20 cm above the soil surface</tissue>
    </source>
</reference>
<sequence length="23" mass="2788">MSNRRQKSFHNTFPGSQLNLRRL</sequence>
<proteinExistence type="predicted"/>
<organism evidence="2">
    <name type="scientific">Arundo donax</name>
    <name type="common">Giant reed</name>
    <name type="synonym">Donax arundinaceus</name>
    <dbReference type="NCBI Taxonomy" id="35708"/>
    <lineage>
        <taxon>Eukaryota</taxon>
        <taxon>Viridiplantae</taxon>
        <taxon>Streptophyta</taxon>
        <taxon>Embryophyta</taxon>
        <taxon>Tracheophyta</taxon>
        <taxon>Spermatophyta</taxon>
        <taxon>Magnoliopsida</taxon>
        <taxon>Liliopsida</taxon>
        <taxon>Poales</taxon>
        <taxon>Poaceae</taxon>
        <taxon>PACMAD clade</taxon>
        <taxon>Arundinoideae</taxon>
        <taxon>Arundineae</taxon>
        <taxon>Arundo</taxon>
    </lineage>
</organism>
<evidence type="ECO:0000256" key="1">
    <source>
        <dbReference type="SAM" id="MobiDB-lite"/>
    </source>
</evidence>